<evidence type="ECO:0000313" key="2">
    <source>
        <dbReference type="EMBL" id="BDC97824.1"/>
    </source>
</evidence>
<keyword evidence="1" id="KW-1133">Transmembrane helix</keyword>
<evidence type="ECO:0000256" key="1">
    <source>
        <dbReference type="SAM" id="Phobius"/>
    </source>
</evidence>
<protein>
    <recommendedName>
        <fullName evidence="4">YcxB-like protein domain-containing protein</fullName>
    </recommendedName>
</protein>
<accession>A0ABM7VAV5</accession>
<keyword evidence="1" id="KW-0812">Transmembrane</keyword>
<gene>
    <name evidence="2" type="ORF">PEPS_01050</name>
</gene>
<sequence length="151" mass="17709">MYSADKKIKRLKKANVLGYAMLLIAGVVFITKDPDNASTYRYFGNNLHVVALLIFGLFIVLKNHWQIRRISGMALTFNEDKVHFVHQQHQYNFSAKKQAEEFYRNDRWLHIKQKGKEKLIVNLDDFALDPPQLHQLSQDIESVHKKWAQGK</sequence>
<reference evidence="2 3" key="1">
    <citation type="submission" date="2021-12" db="EMBL/GenBank/DDBJ databases">
        <title>Genome sequencing of bacteria with rrn-lacking chromosome and rrn-plasmid.</title>
        <authorList>
            <person name="Anda M."/>
            <person name="Iwasaki W."/>
        </authorList>
    </citation>
    <scope>NUCLEOTIDE SEQUENCE [LARGE SCALE GENOMIC DNA]</scope>
    <source>
        <strain evidence="2 3">NBRC 101262</strain>
    </source>
</reference>
<keyword evidence="1" id="KW-0472">Membrane</keyword>
<feature type="transmembrane region" description="Helical" evidence="1">
    <location>
        <begin position="12"/>
        <end position="30"/>
    </location>
</feature>
<proteinExistence type="predicted"/>
<organism evidence="2 3">
    <name type="scientific">Persicobacter psychrovividus</name>
    <dbReference type="NCBI Taxonomy" id="387638"/>
    <lineage>
        <taxon>Bacteria</taxon>
        <taxon>Pseudomonadati</taxon>
        <taxon>Bacteroidota</taxon>
        <taxon>Cytophagia</taxon>
        <taxon>Cytophagales</taxon>
        <taxon>Persicobacteraceae</taxon>
        <taxon>Persicobacter</taxon>
    </lineage>
</organism>
<name>A0ABM7VAV5_9BACT</name>
<dbReference type="RefSeq" id="WP_332919313.1">
    <property type="nucleotide sequence ID" value="NZ_AP025292.1"/>
</dbReference>
<evidence type="ECO:0000313" key="3">
    <source>
        <dbReference type="Proteomes" id="UP001354989"/>
    </source>
</evidence>
<keyword evidence="3" id="KW-1185">Reference proteome</keyword>
<feature type="transmembrane region" description="Helical" evidence="1">
    <location>
        <begin position="42"/>
        <end position="61"/>
    </location>
</feature>
<evidence type="ECO:0008006" key="4">
    <source>
        <dbReference type="Google" id="ProtNLM"/>
    </source>
</evidence>
<dbReference type="EMBL" id="AP025292">
    <property type="protein sequence ID" value="BDC97824.1"/>
    <property type="molecule type" value="Genomic_DNA"/>
</dbReference>
<dbReference type="Proteomes" id="UP001354989">
    <property type="component" value="Chromosome"/>
</dbReference>